<dbReference type="PANTHER" id="PTHR48100">
    <property type="entry name" value="BROAD-SPECIFICITY PHOSPHATASE YOR283W-RELATED"/>
    <property type="match status" value="1"/>
</dbReference>
<evidence type="ECO:0000256" key="2">
    <source>
        <dbReference type="SAM" id="MobiDB-lite"/>
    </source>
</evidence>
<sequence length="345" mass="37747">MMLQGRANHAGQRPSCSSRDRPLQQHLCLLPVHFPARASRRAVKRQSNNNRHLHGHGLGPSASTWEGLNQALADEFLQAIKAPQVSEPKVFVFVRHGHSTWNEQSRIQGNTNESELTETGRAQAVLAREALQHVEFVSCFSSPHTRARQTTEIVWQPWAGQAPVQQPQYLPSLSEVDLGWFQGKRNVDIAASHPELYRVWRDEPERFELDGRFPVLDAFRQARAAWKDLLAAPGGSHLVITHKSLLRALLCTALGLPPRQFRAIDVANGAVCMVRCNARGDVMLSSLNLTSHLTHDKVRYTVPASSKNDKLAAAGGSGSAAAAAGYAPAGTLKDATANVAAYSQS</sequence>
<evidence type="ECO:0000256" key="1">
    <source>
        <dbReference type="ARBA" id="ARBA00038362"/>
    </source>
</evidence>
<dbReference type="InterPro" id="IPR013078">
    <property type="entry name" value="His_Pase_superF_clade-1"/>
</dbReference>
<proteinExistence type="inferred from homology"/>
<dbReference type="InterPro" id="IPR050275">
    <property type="entry name" value="PGM_Phosphatase"/>
</dbReference>
<dbReference type="SUPFAM" id="SSF53254">
    <property type="entry name" value="Phosphoglycerate mutase-like"/>
    <property type="match status" value="1"/>
</dbReference>
<dbReference type="InterPro" id="IPR029033">
    <property type="entry name" value="His_PPase_superfam"/>
</dbReference>
<accession>A0ABY8UGD6</accession>
<evidence type="ECO:0000313" key="4">
    <source>
        <dbReference type="Proteomes" id="UP001244341"/>
    </source>
</evidence>
<keyword evidence="4" id="KW-1185">Reference proteome</keyword>
<dbReference type="PANTHER" id="PTHR48100:SF27">
    <property type="entry name" value="OS01G0237100 PROTEIN"/>
    <property type="match status" value="1"/>
</dbReference>
<dbReference type="EMBL" id="CP126217">
    <property type="protein sequence ID" value="WIA19201.1"/>
    <property type="molecule type" value="Genomic_DNA"/>
</dbReference>
<comment type="similarity">
    <text evidence="1">Belongs to the phosphoglycerate mutase family.</text>
</comment>
<dbReference type="Pfam" id="PF00300">
    <property type="entry name" value="His_Phos_1"/>
    <property type="match status" value="1"/>
</dbReference>
<dbReference type="SMART" id="SM00855">
    <property type="entry name" value="PGAM"/>
    <property type="match status" value="1"/>
</dbReference>
<gene>
    <name evidence="3" type="ORF">OEZ85_003846</name>
</gene>
<organism evidence="3 4">
    <name type="scientific">Tetradesmus obliquus</name>
    <name type="common">Green alga</name>
    <name type="synonym">Acutodesmus obliquus</name>
    <dbReference type="NCBI Taxonomy" id="3088"/>
    <lineage>
        <taxon>Eukaryota</taxon>
        <taxon>Viridiplantae</taxon>
        <taxon>Chlorophyta</taxon>
        <taxon>core chlorophytes</taxon>
        <taxon>Chlorophyceae</taxon>
        <taxon>CS clade</taxon>
        <taxon>Sphaeropleales</taxon>
        <taxon>Scenedesmaceae</taxon>
        <taxon>Tetradesmus</taxon>
    </lineage>
</organism>
<dbReference type="Gene3D" id="3.40.50.1240">
    <property type="entry name" value="Phosphoglycerate mutase-like"/>
    <property type="match status" value="1"/>
</dbReference>
<name>A0ABY8UGD6_TETOB</name>
<protein>
    <submittedName>
        <fullName evidence="3">Uncharacterized protein</fullName>
    </submittedName>
</protein>
<dbReference type="Proteomes" id="UP001244341">
    <property type="component" value="Chromosome 10b"/>
</dbReference>
<feature type="region of interest" description="Disordered" evidence="2">
    <location>
        <begin position="1"/>
        <end position="20"/>
    </location>
</feature>
<evidence type="ECO:0000313" key="3">
    <source>
        <dbReference type="EMBL" id="WIA19201.1"/>
    </source>
</evidence>
<dbReference type="CDD" id="cd07067">
    <property type="entry name" value="HP_PGM_like"/>
    <property type="match status" value="1"/>
</dbReference>
<reference evidence="3 4" key="1">
    <citation type="submission" date="2023-05" db="EMBL/GenBank/DDBJ databases">
        <title>A 100% complete, gapless, phased diploid assembly of the Scenedesmus obliquus UTEX 3031 genome.</title>
        <authorList>
            <person name="Biondi T.C."/>
            <person name="Hanschen E.R."/>
            <person name="Kwon T."/>
            <person name="Eng W."/>
            <person name="Kruse C.P.S."/>
            <person name="Koehler S.I."/>
            <person name="Kunde Y."/>
            <person name="Gleasner C.D."/>
            <person name="You Mak K.T."/>
            <person name="Polle J."/>
            <person name="Hovde B.T."/>
            <person name="Starkenburg S.R."/>
        </authorList>
    </citation>
    <scope>NUCLEOTIDE SEQUENCE [LARGE SCALE GENOMIC DNA]</scope>
    <source>
        <strain evidence="3 4">DOE0152z</strain>
    </source>
</reference>